<dbReference type="STRING" id="407234.SAMN05421795_101514"/>
<reference evidence="8" key="1">
    <citation type="submission" date="2017-01" db="EMBL/GenBank/DDBJ databases">
        <authorList>
            <person name="Varghese N."/>
            <person name="Submissions S."/>
        </authorList>
    </citation>
    <scope>NUCLEOTIDE SEQUENCE [LARGE SCALE GENOMIC DNA]</scope>
    <source>
        <strain evidence="8">DSM 18714</strain>
    </source>
</reference>
<protein>
    <submittedName>
        <fullName evidence="7">4-hydroxybenzoate polyprenyltransferase</fullName>
    </submittedName>
</protein>
<accession>A0A1N7K0T3</accession>
<evidence type="ECO:0000256" key="4">
    <source>
        <dbReference type="ARBA" id="ARBA00022989"/>
    </source>
</evidence>
<evidence type="ECO:0000256" key="3">
    <source>
        <dbReference type="ARBA" id="ARBA00022692"/>
    </source>
</evidence>
<evidence type="ECO:0000256" key="1">
    <source>
        <dbReference type="ARBA" id="ARBA00004141"/>
    </source>
</evidence>
<keyword evidence="4 6" id="KW-1133">Transmembrane helix</keyword>
<name>A0A1N7K0T3_9RHOB</name>
<evidence type="ECO:0000313" key="7">
    <source>
        <dbReference type="EMBL" id="SIS55199.1"/>
    </source>
</evidence>
<feature type="transmembrane region" description="Helical" evidence="6">
    <location>
        <begin position="273"/>
        <end position="304"/>
    </location>
</feature>
<feature type="transmembrane region" description="Helical" evidence="6">
    <location>
        <begin position="325"/>
        <end position="351"/>
    </location>
</feature>
<dbReference type="EMBL" id="FTOM01000001">
    <property type="protein sequence ID" value="SIS55199.1"/>
    <property type="molecule type" value="Genomic_DNA"/>
</dbReference>
<dbReference type="NCBIfam" id="NF006088">
    <property type="entry name" value="PRK08238.1"/>
    <property type="match status" value="1"/>
</dbReference>
<feature type="transmembrane region" description="Helical" evidence="6">
    <location>
        <begin position="382"/>
        <end position="402"/>
    </location>
</feature>
<evidence type="ECO:0000256" key="5">
    <source>
        <dbReference type="ARBA" id="ARBA00023136"/>
    </source>
</evidence>
<dbReference type="OrthoDB" id="9803632at2"/>
<evidence type="ECO:0000313" key="8">
    <source>
        <dbReference type="Proteomes" id="UP000186098"/>
    </source>
</evidence>
<evidence type="ECO:0000256" key="6">
    <source>
        <dbReference type="SAM" id="Phobius"/>
    </source>
</evidence>
<dbReference type="Pfam" id="PF12710">
    <property type="entry name" value="HAD"/>
    <property type="match status" value="1"/>
</dbReference>
<dbReference type="InterPro" id="IPR023214">
    <property type="entry name" value="HAD_sf"/>
</dbReference>
<dbReference type="RefSeq" id="WP_076363325.1">
    <property type="nucleotide sequence ID" value="NZ_FTOM01000001.1"/>
</dbReference>
<keyword evidence="2" id="KW-1003">Cell membrane</keyword>
<sequence length="477" mass="51087">MAEDKVPLVLDVDGTLLASDLLFECFWAGLARAPGATLAALRHLARPARLKAALVAPAGLRLDLVPVNPAVMELARAALAEGREVILASASDRRLVAELARLHGFSERVFASEDGHNLKAEAKAAALVAAFGVGGFDYAGDSRADRAVWAQARRAYVVGDLRAADIPVPPGGEVIALPAKAAPRGLWTAIRPHQWVKNVLLFLPLIAAHRFDIAALASVIWGMVAFSAAASAIYLVNDLLDLEADRRHPKKCTRPFAAGTARLDHGMAATAGLVGLALAVGATLGANFLWVVVLYMGTSLAYSLRLKRARWVDVATLAALYTERVVAGAAAAGIAVSIYTLIFVFPVFIALGCVKRLTELTLATSDARLPGRGYGRADRGDLLNVAGLGVAGALVIFFLYTISAQGRHLYPDTWLMWVAMVPMGWWMIRMVALGWFGKQDYDPIVFALRDRLGLALLMVSLSLMFWAAGLWAEWFGG</sequence>
<keyword evidence="8" id="KW-1185">Reference proteome</keyword>
<dbReference type="InterPro" id="IPR036412">
    <property type="entry name" value="HAD-like_sf"/>
</dbReference>
<feature type="transmembrane region" description="Helical" evidence="6">
    <location>
        <begin position="213"/>
        <end position="236"/>
    </location>
</feature>
<organism evidence="7 8">
    <name type="scientific">Phaeovulum vinaykumarii</name>
    <dbReference type="NCBI Taxonomy" id="407234"/>
    <lineage>
        <taxon>Bacteria</taxon>
        <taxon>Pseudomonadati</taxon>
        <taxon>Pseudomonadota</taxon>
        <taxon>Alphaproteobacteria</taxon>
        <taxon>Rhodobacterales</taxon>
        <taxon>Paracoccaceae</taxon>
        <taxon>Phaeovulum</taxon>
    </lineage>
</organism>
<dbReference type="Gene3D" id="3.40.50.1000">
    <property type="entry name" value="HAD superfamily/HAD-like"/>
    <property type="match status" value="1"/>
</dbReference>
<dbReference type="SUPFAM" id="SSF56784">
    <property type="entry name" value="HAD-like"/>
    <property type="match status" value="1"/>
</dbReference>
<keyword evidence="7" id="KW-0808">Transferase</keyword>
<proteinExistence type="predicted"/>
<gene>
    <name evidence="7" type="ORF">SAMN05421795_101514</name>
</gene>
<dbReference type="GO" id="GO:0016020">
    <property type="term" value="C:membrane"/>
    <property type="evidence" value="ECO:0007669"/>
    <property type="project" value="UniProtKB-SubCell"/>
</dbReference>
<dbReference type="Pfam" id="PF01040">
    <property type="entry name" value="UbiA"/>
    <property type="match status" value="1"/>
</dbReference>
<dbReference type="AlphaFoldDB" id="A0A1N7K0T3"/>
<dbReference type="InterPro" id="IPR044878">
    <property type="entry name" value="UbiA_sf"/>
</dbReference>
<dbReference type="CDD" id="cd13963">
    <property type="entry name" value="PT_UbiA_2"/>
    <property type="match status" value="1"/>
</dbReference>
<dbReference type="Gene3D" id="1.10.357.140">
    <property type="entry name" value="UbiA prenyltransferase"/>
    <property type="match status" value="1"/>
</dbReference>
<keyword evidence="3 6" id="KW-0812">Transmembrane</keyword>
<dbReference type="GO" id="GO:0016765">
    <property type="term" value="F:transferase activity, transferring alkyl or aryl (other than methyl) groups"/>
    <property type="evidence" value="ECO:0007669"/>
    <property type="project" value="InterPro"/>
</dbReference>
<dbReference type="InterPro" id="IPR000537">
    <property type="entry name" value="UbiA_prenyltransferase"/>
</dbReference>
<comment type="subcellular location">
    <subcellularLocation>
        <location evidence="1">Membrane</location>
        <topology evidence="1">Multi-pass membrane protein</topology>
    </subcellularLocation>
</comment>
<feature type="transmembrane region" description="Helical" evidence="6">
    <location>
        <begin position="414"/>
        <end position="432"/>
    </location>
</feature>
<keyword evidence="5 6" id="KW-0472">Membrane</keyword>
<feature type="transmembrane region" description="Helical" evidence="6">
    <location>
        <begin position="452"/>
        <end position="472"/>
    </location>
</feature>
<evidence type="ECO:0000256" key="2">
    <source>
        <dbReference type="ARBA" id="ARBA00022475"/>
    </source>
</evidence>
<dbReference type="Proteomes" id="UP000186098">
    <property type="component" value="Unassembled WGS sequence"/>
</dbReference>